<feature type="transmembrane region" description="Helical" evidence="14">
    <location>
        <begin position="218"/>
        <end position="238"/>
    </location>
</feature>
<sequence>MSLMTLSLRSRRLWPLWLLAAIMLVAGFALWQHWSQILLQSVLWQKVLNREMTQLLQQVAEQPQQAGVTLMLFSLAYGVLHALGPGHGKVVISTFLATHPAKLKTSMKLTLLAALLQGGVAIGLVTVMLVVLQTSSRQMHLGSYWLEKGSYLLVMALGIWVGWRALRALLPLLRPTPAKIQIYAIRPHHQHDEHCGCGHAHLPSAEQMDRAVSGKTQALVVFSMGMRPCSGAIMMLLFSKVIGVYMWGVASAVAMAIGTAVTVSAMGLVVQRSRRLAERLGAANGESRSAKIIMPALGLAGGILLVLAGWLWLLWQSAQPMMSSGLRPF</sequence>
<keyword evidence="8 14" id="KW-0812">Transmembrane</keyword>
<keyword evidence="5 14" id="KW-0813">Transport</keyword>
<evidence type="ECO:0000256" key="1">
    <source>
        <dbReference type="ARBA" id="ARBA00002510"/>
    </source>
</evidence>
<keyword evidence="11" id="KW-0921">Nickel transport</keyword>
<dbReference type="GO" id="GO:0010045">
    <property type="term" value="P:response to nickel cation"/>
    <property type="evidence" value="ECO:0007669"/>
    <property type="project" value="TreeGrafter"/>
</dbReference>
<evidence type="ECO:0000313" key="15">
    <source>
        <dbReference type="EMBL" id="PJZ06777.1"/>
    </source>
</evidence>
<feature type="transmembrane region" description="Helical" evidence="14">
    <location>
        <begin position="244"/>
        <end position="271"/>
    </location>
</feature>
<feature type="transmembrane region" description="Helical" evidence="14">
    <location>
        <begin position="75"/>
        <end position="97"/>
    </location>
</feature>
<evidence type="ECO:0000256" key="13">
    <source>
        <dbReference type="ARBA" id="ARBA00023285"/>
    </source>
</evidence>
<dbReference type="PANTHER" id="PTHR40659">
    <property type="entry name" value="NICKEL/COBALT EFFLUX SYSTEM RCNA"/>
    <property type="match status" value="1"/>
</dbReference>
<evidence type="ECO:0000256" key="12">
    <source>
        <dbReference type="ARBA" id="ARBA00023136"/>
    </source>
</evidence>
<evidence type="ECO:0000313" key="16">
    <source>
        <dbReference type="Proteomes" id="UP000232062"/>
    </source>
</evidence>
<evidence type="ECO:0000256" key="9">
    <source>
        <dbReference type="ARBA" id="ARBA00022989"/>
    </source>
</evidence>
<organism evidence="15 16">
    <name type="scientific">Pantoea rodasii</name>
    <dbReference type="NCBI Taxonomy" id="1076549"/>
    <lineage>
        <taxon>Bacteria</taxon>
        <taxon>Pseudomonadati</taxon>
        <taxon>Pseudomonadota</taxon>
        <taxon>Gammaproteobacteria</taxon>
        <taxon>Enterobacterales</taxon>
        <taxon>Erwiniaceae</taxon>
        <taxon>Pantoea</taxon>
    </lineage>
</organism>
<dbReference type="Pfam" id="PF03824">
    <property type="entry name" value="NicO"/>
    <property type="match status" value="1"/>
</dbReference>
<dbReference type="GO" id="GO:0032025">
    <property type="term" value="P:response to cobalt ion"/>
    <property type="evidence" value="ECO:0007669"/>
    <property type="project" value="TreeGrafter"/>
</dbReference>
<dbReference type="AlphaFoldDB" id="A0A2M9WGV8"/>
<dbReference type="OrthoDB" id="9812956at2"/>
<evidence type="ECO:0000256" key="10">
    <source>
        <dbReference type="ARBA" id="ARBA00023065"/>
    </source>
</evidence>
<keyword evidence="6" id="KW-1003">Cell membrane</keyword>
<gene>
    <name evidence="15" type="ORF">PRCB_08705</name>
</gene>
<dbReference type="InterPro" id="IPR051224">
    <property type="entry name" value="NiCoT_RcnA"/>
</dbReference>
<evidence type="ECO:0000256" key="5">
    <source>
        <dbReference type="ARBA" id="ARBA00022448"/>
    </source>
</evidence>
<dbReference type="GO" id="GO:0046583">
    <property type="term" value="F:monoatomic cation efflux transmembrane transporter activity"/>
    <property type="evidence" value="ECO:0007669"/>
    <property type="project" value="TreeGrafter"/>
</dbReference>
<comment type="subcellular location">
    <subcellularLocation>
        <location evidence="2 14">Cell membrane</location>
        <topology evidence="2 14">Multi-pass membrane protein</topology>
    </subcellularLocation>
</comment>
<keyword evidence="4" id="KW-0171">Cobalt transport</keyword>
<keyword evidence="16" id="KW-1185">Reference proteome</keyword>
<evidence type="ECO:0000256" key="4">
    <source>
        <dbReference type="ARBA" id="ARBA00022426"/>
    </source>
</evidence>
<dbReference type="EMBL" id="PIQI01000011">
    <property type="protein sequence ID" value="PJZ06777.1"/>
    <property type="molecule type" value="Genomic_DNA"/>
</dbReference>
<keyword evidence="9 14" id="KW-1133">Transmembrane helix</keyword>
<keyword evidence="7" id="KW-0533">Nickel</keyword>
<evidence type="ECO:0000256" key="7">
    <source>
        <dbReference type="ARBA" id="ARBA00022596"/>
    </source>
</evidence>
<dbReference type="GO" id="GO:0005886">
    <property type="term" value="C:plasma membrane"/>
    <property type="evidence" value="ECO:0007669"/>
    <property type="project" value="UniProtKB-SubCell"/>
</dbReference>
<evidence type="ECO:0000256" key="11">
    <source>
        <dbReference type="ARBA" id="ARBA00023112"/>
    </source>
</evidence>
<comment type="function">
    <text evidence="1">Efflux system for nickel and cobalt.</text>
</comment>
<evidence type="ECO:0000256" key="6">
    <source>
        <dbReference type="ARBA" id="ARBA00022475"/>
    </source>
</evidence>
<keyword evidence="13" id="KW-0170">Cobalt</keyword>
<dbReference type="GO" id="GO:0015099">
    <property type="term" value="F:nickel cation transmembrane transporter activity"/>
    <property type="evidence" value="ECO:0007669"/>
    <property type="project" value="UniProtKB-UniRule"/>
</dbReference>
<name>A0A2M9WGV8_9GAMM</name>
<evidence type="ECO:0000256" key="3">
    <source>
        <dbReference type="ARBA" id="ARBA00010428"/>
    </source>
</evidence>
<feature type="transmembrane region" description="Helical" evidence="14">
    <location>
        <begin position="292"/>
        <end position="315"/>
    </location>
</feature>
<dbReference type="PANTHER" id="PTHR40659:SF1">
    <property type="entry name" value="NICKEL_COBALT EFFLUX SYSTEM RCNA"/>
    <property type="match status" value="1"/>
</dbReference>
<keyword evidence="10" id="KW-0406">Ion transport</keyword>
<dbReference type="InterPro" id="IPR011541">
    <property type="entry name" value="Ni/Co_transpt_high_affinity"/>
</dbReference>
<protein>
    <recommendedName>
        <fullName evidence="14">Nickel/cobalt efflux system</fullName>
    </recommendedName>
</protein>
<feature type="transmembrane region" description="Helical" evidence="14">
    <location>
        <begin position="12"/>
        <end position="34"/>
    </location>
</feature>
<dbReference type="STRING" id="1076549.HA45_15580"/>
<dbReference type="Proteomes" id="UP000232062">
    <property type="component" value="Unassembled WGS sequence"/>
</dbReference>
<evidence type="ECO:0000256" key="14">
    <source>
        <dbReference type="RuleBase" id="RU362101"/>
    </source>
</evidence>
<keyword evidence="12 14" id="KW-0472">Membrane</keyword>
<accession>A0A2M9WGV8</accession>
<reference evidence="15 16" key="1">
    <citation type="submission" date="2017-11" db="EMBL/GenBank/DDBJ databases">
        <title>The genome sequence of Pantoea rodasii DSM 26611.</title>
        <authorList>
            <person name="Gao J."/>
            <person name="Mao X."/>
            <person name="Sun J."/>
        </authorList>
    </citation>
    <scope>NUCLEOTIDE SEQUENCE [LARGE SCALE GENOMIC DNA]</scope>
    <source>
        <strain evidence="15 16">DSM 26611</strain>
    </source>
</reference>
<feature type="transmembrane region" description="Helical" evidence="14">
    <location>
        <begin position="151"/>
        <end position="170"/>
    </location>
</feature>
<evidence type="ECO:0000256" key="8">
    <source>
        <dbReference type="ARBA" id="ARBA00022692"/>
    </source>
</evidence>
<dbReference type="RefSeq" id="WP_100701292.1">
    <property type="nucleotide sequence ID" value="NZ_MLFP01000012.1"/>
</dbReference>
<comment type="similarity">
    <text evidence="3">Belongs to the NiCoT transporter (TC 2.A.52) family. RcnA subfamily.</text>
</comment>
<feature type="transmembrane region" description="Helical" evidence="14">
    <location>
        <begin position="109"/>
        <end position="131"/>
    </location>
</feature>
<dbReference type="GO" id="GO:0006824">
    <property type="term" value="P:cobalt ion transport"/>
    <property type="evidence" value="ECO:0007669"/>
    <property type="project" value="UniProtKB-KW"/>
</dbReference>
<proteinExistence type="inferred from homology"/>
<evidence type="ECO:0000256" key="2">
    <source>
        <dbReference type="ARBA" id="ARBA00004651"/>
    </source>
</evidence>
<comment type="caution">
    <text evidence="15">The sequence shown here is derived from an EMBL/GenBank/DDBJ whole genome shotgun (WGS) entry which is preliminary data.</text>
</comment>